<name>A0A8H4RPJ2_9HELO</name>
<reference evidence="2 3" key="1">
    <citation type="submission" date="2020-03" db="EMBL/GenBank/DDBJ databases">
        <title>Draft Genome Sequence of Cudoniella acicularis.</title>
        <authorList>
            <person name="Buettner E."/>
            <person name="Kellner H."/>
        </authorList>
    </citation>
    <scope>NUCLEOTIDE SEQUENCE [LARGE SCALE GENOMIC DNA]</scope>
    <source>
        <strain evidence="2 3">DSM 108380</strain>
    </source>
</reference>
<feature type="compositionally biased region" description="Basic and acidic residues" evidence="1">
    <location>
        <begin position="350"/>
        <end position="365"/>
    </location>
</feature>
<sequence>MLIAIGMASLQYMAVDGETHILNTAGASAASRFAIQEDYQQNISVQHFRPSFPNFNPYIAIVETSYSRPLHSSTKPSFNSCHTTLIDQLIRFQHSFNGPTSVIDPHIRAPDRIIIPTHPCMRSIHRQLPHIARTTLIHHESSWGSKSYTRGQRMTGLHGVAGGKKIPDWFTWKSTSKSKDLMPGLEQSHNKHSHFYPRKSSQNFDPNPVEQPHANAYWMGGSYFPRQGPVPLGPSFTTMNPGYNDQIQLDHTESLSYPPLKDFATQDSASEFSIHQERQSIFKRAPSRQSGAELEQQPSTELSYQIAGSQVNDQTQIEHPGSEHLQMAVYPHQDPTLLFNGSGRCQNRKESEVQFWKEKSGERSRQGSPSESEFNKRPRLAMAHDGSGYQGQVHIRNSSTASRDSGYGTKRSSMQSINSTGRQSTLSVLSSASQNFVPIPECGPTDKLC</sequence>
<dbReference type="AlphaFoldDB" id="A0A8H4RPJ2"/>
<evidence type="ECO:0000256" key="1">
    <source>
        <dbReference type="SAM" id="MobiDB-lite"/>
    </source>
</evidence>
<evidence type="ECO:0000313" key="3">
    <source>
        <dbReference type="Proteomes" id="UP000566819"/>
    </source>
</evidence>
<comment type="caution">
    <text evidence="2">The sequence shown here is derived from an EMBL/GenBank/DDBJ whole genome shotgun (WGS) entry which is preliminary data.</text>
</comment>
<feature type="compositionally biased region" description="Polar residues" evidence="1">
    <location>
        <begin position="410"/>
        <end position="429"/>
    </location>
</feature>
<protein>
    <submittedName>
        <fullName evidence="2">Uncharacterized protein</fullName>
    </submittedName>
</protein>
<accession>A0A8H4RPJ2</accession>
<proteinExistence type="predicted"/>
<dbReference type="Proteomes" id="UP000566819">
    <property type="component" value="Unassembled WGS sequence"/>
</dbReference>
<keyword evidence="3" id="KW-1185">Reference proteome</keyword>
<organism evidence="2 3">
    <name type="scientific">Cudoniella acicularis</name>
    <dbReference type="NCBI Taxonomy" id="354080"/>
    <lineage>
        <taxon>Eukaryota</taxon>
        <taxon>Fungi</taxon>
        <taxon>Dikarya</taxon>
        <taxon>Ascomycota</taxon>
        <taxon>Pezizomycotina</taxon>
        <taxon>Leotiomycetes</taxon>
        <taxon>Helotiales</taxon>
        <taxon>Tricladiaceae</taxon>
        <taxon>Cudoniella</taxon>
    </lineage>
</organism>
<evidence type="ECO:0000313" key="2">
    <source>
        <dbReference type="EMBL" id="KAF4633724.1"/>
    </source>
</evidence>
<feature type="region of interest" description="Disordered" evidence="1">
    <location>
        <begin position="350"/>
        <end position="429"/>
    </location>
</feature>
<feature type="region of interest" description="Disordered" evidence="1">
    <location>
        <begin position="181"/>
        <end position="203"/>
    </location>
</feature>
<dbReference type="EMBL" id="JAAMPI010000237">
    <property type="protein sequence ID" value="KAF4633724.1"/>
    <property type="molecule type" value="Genomic_DNA"/>
</dbReference>
<gene>
    <name evidence="2" type="ORF">G7Y89_g4391</name>
</gene>